<evidence type="ECO:0000313" key="10">
    <source>
        <dbReference type="Proteomes" id="UP000054544"/>
    </source>
</evidence>
<dbReference type="AlphaFoldDB" id="A0A0D9NRL7"/>
<feature type="transmembrane region" description="Helical" evidence="7">
    <location>
        <begin position="126"/>
        <end position="146"/>
    </location>
</feature>
<keyword evidence="2 7" id="KW-0812">Transmembrane</keyword>
<dbReference type="Proteomes" id="UP000054544">
    <property type="component" value="Unassembled WGS sequence"/>
</dbReference>
<feature type="compositionally biased region" description="Polar residues" evidence="6">
    <location>
        <begin position="351"/>
        <end position="360"/>
    </location>
</feature>
<comment type="subcellular location">
    <subcellularLocation>
        <location evidence="1">Membrane</location>
        <topology evidence="1">Multi-pass membrane protein</topology>
    </subcellularLocation>
</comment>
<dbReference type="EMBL" id="KE384744">
    <property type="protein sequence ID" value="KJK76438.1"/>
    <property type="molecule type" value="Genomic_DNA"/>
</dbReference>
<feature type="transmembrane region" description="Helical" evidence="7">
    <location>
        <begin position="224"/>
        <end position="242"/>
    </location>
</feature>
<evidence type="ECO:0000256" key="5">
    <source>
        <dbReference type="ARBA" id="ARBA00038359"/>
    </source>
</evidence>
<evidence type="ECO:0000256" key="7">
    <source>
        <dbReference type="SAM" id="Phobius"/>
    </source>
</evidence>
<keyword evidence="3 7" id="KW-1133">Transmembrane helix</keyword>
<feature type="transmembrane region" description="Helical" evidence="7">
    <location>
        <begin position="14"/>
        <end position="34"/>
    </location>
</feature>
<keyword evidence="10" id="KW-1185">Reference proteome</keyword>
<gene>
    <name evidence="9" type="ORF">H634G_08329</name>
</gene>
<feature type="compositionally biased region" description="Low complexity" evidence="6">
    <location>
        <begin position="361"/>
        <end position="375"/>
    </location>
</feature>
<evidence type="ECO:0000259" key="8">
    <source>
        <dbReference type="Pfam" id="PF20684"/>
    </source>
</evidence>
<dbReference type="Pfam" id="PF20684">
    <property type="entry name" value="Fung_rhodopsin"/>
    <property type="match status" value="1"/>
</dbReference>
<comment type="similarity">
    <text evidence="5">Belongs to the SAT4 family.</text>
</comment>
<dbReference type="PANTHER" id="PTHR33048">
    <property type="entry name" value="PTH11-LIKE INTEGRAL MEMBRANE PROTEIN (AFU_ORTHOLOGUE AFUA_5G11245)"/>
    <property type="match status" value="1"/>
</dbReference>
<accession>A0A0D9NRL7</accession>
<dbReference type="OrthoDB" id="4329349at2759"/>
<feature type="region of interest" description="Disordered" evidence="6">
    <location>
        <begin position="351"/>
        <end position="375"/>
    </location>
</feature>
<sequence length="375" mass="41042">MPVSPYATEAWTEYVLGICVLVARILCRTSVVGMNWDGDDYFAFLAIILWTAELCMFHMIGTHGSLKGLHEHKGLTLTDEEKHNIAIGAKCMLASWCIYVSLIWALKACMLFLYGRLTLDLKQRHMVKITAVACVAAYISLIAVIGSHCTPIQRKWQIHPYPGGASTPAWQVDVSAHSIDKRIADACALGTPMHYALFVTNVSTDLMILAVPLSLLWKVQMPKLLCGIWLCTGGFVVVAAVFRCIICLLNDKKADIALIWSLRETFVGIIATNIPILGPWIARAVHNLRGIHSGGGSKTSDAGGLSDPPGGHRLSRLERRAKENRIRRGLGWTTIRSGSHDYIAKEELKLQSKSPSQSDWSGITVSGTGSSGLVH</sequence>
<evidence type="ECO:0000256" key="1">
    <source>
        <dbReference type="ARBA" id="ARBA00004141"/>
    </source>
</evidence>
<dbReference type="STRING" id="1291518.A0A0D9NRL7"/>
<dbReference type="InterPro" id="IPR049326">
    <property type="entry name" value="Rhodopsin_dom_fungi"/>
</dbReference>
<protein>
    <recommendedName>
        <fullName evidence="8">Rhodopsin domain-containing protein</fullName>
    </recommendedName>
</protein>
<dbReference type="GO" id="GO:0016020">
    <property type="term" value="C:membrane"/>
    <property type="evidence" value="ECO:0007669"/>
    <property type="project" value="UniProtKB-SubCell"/>
</dbReference>
<evidence type="ECO:0000256" key="3">
    <source>
        <dbReference type="ARBA" id="ARBA00022989"/>
    </source>
</evidence>
<keyword evidence="4 7" id="KW-0472">Membrane</keyword>
<feature type="transmembrane region" description="Helical" evidence="7">
    <location>
        <begin position="195"/>
        <end position="217"/>
    </location>
</feature>
<evidence type="ECO:0000256" key="6">
    <source>
        <dbReference type="SAM" id="MobiDB-lite"/>
    </source>
</evidence>
<dbReference type="InterPro" id="IPR052337">
    <property type="entry name" value="SAT4-like"/>
</dbReference>
<feature type="region of interest" description="Disordered" evidence="6">
    <location>
        <begin position="294"/>
        <end position="314"/>
    </location>
</feature>
<evidence type="ECO:0000256" key="2">
    <source>
        <dbReference type="ARBA" id="ARBA00022692"/>
    </source>
</evidence>
<proteinExistence type="inferred from homology"/>
<evidence type="ECO:0000256" key="4">
    <source>
        <dbReference type="ARBA" id="ARBA00023136"/>
    </source>
</evidence>
<feature type="transmembrane region" description="Helical" evidence="7">
    <location>
        <begin position="41"/>
        <end position="60"/>
    </location>
</feature>
<reference evidence="10" key="1">
    <citation type="journal article" date="2014" name="BMC Genomics">
        <title>The genome sequence of the biocontrol fungus Metarhizium anisopliae and comparative genomics of Metarhizium species.</title>
        <authorList>
            <person name="Pattemore J.A."/>
            <person name="Hane J.K."/>
            <person name="Williams A.H."/>
            <person name="Wilson B.A."/>
            <person name="Stodart B.J."/>
            <person name="Ash G.J."/>
        </authorList>
    </citation>
    <scope>NUCLEOTIDE SEQUENCE [LARGE SCALE GENOMIC DNA]</scope>
    <source>
        <strain evidence="10">BRIP 53293</strain>
    </source>
</reference>
<dbReference type="PANTHER" id="PTHR33048:SF2">
    <property type="entry name" value="SRPK"/>
    <property type="match status" value="1"/>
</dbReference>
<name>A0A0D9NRL7_METAN</name>
<organism evidence="9 10">
    <name type="scientific">Metarhizium anisopliae BRIP 53293</name>
    <dbReference type="NCBI Taxonomy" id="1291518"/>
    <lineage>
        <taxon>Eukaryota</taxon>
        <taxon>Fungi</taxon>
        <taxon>Dikarya</taxon>
        <taxon>Ascomycota</taxon>
        <taxon>Pezizomycotina</taxon>
        <taxon>Sordariomycetes</taxon>
        <taxon>Hypocreomycetidae</taxon>
        <taxon>Hypocreales</taxon>
        <taxon>Clavicipitaceae</taxon>
        <taxon>Metarhizium</taxon>
    </lineage>
</organism>
<evidence type="ECO:0000313" key="9">
    <source>
        <dbReference type="EMBL" id="KJK76438.1"/>
    </source>
</evidence>
<feature type="domain" description="Rhodopsin" evidence="8">
    <location>
        <begin position="23"/>
        <end position="282"/>
    </location>
</feature>
<feature type="transmembrane region" description="Helical" evidence="7">
    <location>
        <begin position="93"/>
        <end position="114"/>
    </location>
</feature>